<gene>
    <name evidence="3" type="ORF">ACFPM7_23685</name>
</gene>
<dbReference type="Gene3D" id="3.30.300.30">
    <property type="match status" value="1"/>
</dbReference>
<protein>
    <submittedName>
        <fullName evidence="3">AMP-binding protein</fullName>
    </submittedName>
</protein>
<dbReference type="SUPFAM" id="SSF56801">
    <property type="entry name" value="Acetyl-CoA synthetase-like"/>
    <property type="match status" value="1"/>
</dbReference>
<proteinExistence type="inferred from homology"/>
<dbReference type="RefSeq" id="WP_378249940.1">
    <property type="nucleotide sequence ID" value="NZ_JBHSKF010000014.1"/>
</dbReference>
<dbReference type="Proteomes" id="UP001596157">
    <property type="component" value="Unassembled WGS sequence"/>
</dbReference>
<dbReference type="Pfam" id="PF00501">
    <property type="entry name" value="AMP-binding"/>
    <property type="match status" value="1"/>
</dbReference>
<dbReference type="Gene3D" id="3.40.50.12780">
    <property type="entry name" value="N-terminal domain of ligase-like"/>
    <property type="match status" value="1"/>
</dbReference>
<reference evidence="4" key="1">
    <citation type="journal article" date="2019" name="Int. J. Syst. Evol. Microbiol.">
        <title>The Global Catalogue of Microorganisms (GCM) 10K type strain sequencing project: providing services to taxonomists for standard genome sequencing and annotation.</title>
        <authorList>
            <consortium name="The Broad Institute Genomics Platform"/>
            <consortium name="The Broad Institute Genome Sequencing Center for Infectious Disease"/>
            <person name="Wu L."/>
            <person name="Ma J."/>
        </authorList>
    </citation>
    <scope>NUCLEOTIDE SEQUENCE [LARGE SCALE GENOMIC DNA]</scope>
    <source>
        <strain evidence="4">CCUG 59778</strain>
    </source>
</reference>
<dbReference type="PANTHER" id="PTHR22754">
    <property type="entry name" value="DISCO-INTERACTING PROTEIN 2 DIP2 -RELATED"/>
    <property type="match status" value="1"/>
</dbReference>
<name>A0ABW0ERW9_9PSEU</name>
<comment type="similarity">
    <text evidence="1">Belongs to the ATP-dependent AMP-binding enzyme family.</text>
</comment>
<dbReference type="InterPro" id="IPR020845">
    <property type="entry name" value="AMP-binding_CS"/>
</dbReference>
<dbReference type="InterPro" id="IPR042099">
    <property type="entry name" value="ANL_N_sf"/>
</dbReference>
<dbReference type="EMBL" id="JBHSKF010000014">
    <property type="protein sequence ID" value="MFC5290067.1"/>
    <property type="molecule type" value="Genomic_DNA"/>
</dbReference>
<dbReference type="PROSITE" id="PS00455">
    <property type="entry name" value="AMP_BINDING"/>
    <property type="match status" value="1"/>
</dbReference>
<accession>A0ABW0ERW9</accession>
<organism evidence="3 4">
    <name type="scientific">Actinokineospora guangxiensis</name>
    <dbReference type="NCBI Taxonomy" id="1490288"/>
    <lineage>
        <taxon>Bacteria</taxon>
        <taxon>Bacillati</taxon>
        <taxon>Actinomycetota</taxon>
        <taxon>Actinomycetes</taxon>
        <taxon>Pseudonocardiales</taxon>
        <taxon>Pseudonocardiaceae</taxon>
        <taxon>Actinokineospora</taxon>
    </lineage>
</organism>
<evidence type="ECO:0000313" key="4">
    <source>
        <dbReference type="Proteomes" id="UP001596157"/>
    </source>
</evidence>
<sequence length="573" mass="59837">MLLTDTRPPATAATVVEQLERLARNVPFGSAYRSAEDGTSLTYRQLHEQASAVAGGLSALVGRGDRVAVALPTSPAGTAVLFGVWMRAATAVVLPVPTGAGASAWNDTALRVVLDSGARVVVVPDGHAVAELTAFLAAGGAEVDVVCTDLLAGAPVAVELPDPEDLAVLQYTSGSTSAPRGVMISHRNIRANVDSIATEMRHRAGPGSGPSALVGWLPLSHDMGLVGVVSCLWSQSPGILMNPSTFVMNPLRWLRAISEHRATGTAAPNFAYQLCVDRARRQSIDDLDLSSLTFAVTGAEMPRRSTIDEFCATFGPRGFDRRAFVPSYGLAEATLLVSGRHGDDGAAVRVFARDSLVVGHRAREARPGENGVEVVSSGAPVSGVTVTIRDDRGASGADGVVGEIVVSGPGVSRGYWGAADPAADGFSESGGLHSFVTSDYGTVIGGEVYVLGRRDDVIVLDGRNLFPEDVERVVAAPIPGVRMARVAALPDPGGAGVVIVAECVRDAQARPSTEVGRDEVVAVVRNRVSGEFGVRTTAVALVRLGQLPLTRSGKVRRKECARLWAHDELKGWA</sequence>
<dbReference type="InterPro" id="IPR000873">
    <property type="entry name" value="AMP-dep_synth/lig_dom"/>
</dbReference>
<comment type="caution">
    <text evidence="3">The sequence shown here is derived from an EMBL/GenBank/DDBJ whole genome shotgun (WGS) entry which is preliminary data.</text>
</comment>
<dbReference type="InterPro" id="IPR045851">
    <property type="entry name" value="AMP-bd_C_sf"/>
</dbReference>
<evidence type="ECO:0000259" key="2">
    <source>
        <dbReference type="Pfam" id="PF00501"/>
    </source>
</evidence>
<feature type="domain" description="AMP-dependent synthetase/ligase" evidence="2">
    <location>
        <begin position="31"/>
        <end position="416"/>
    </location>
</feature>
<keyword evidence="4" id="KW-1185">Reference proteome</keyword>
<evidence type="ECO:0000256" key="1">
    <source>
        <dbReference type="ARBA" id="ARBA00006432"/>
    </source>
</evidence>
<evidence type="ECO:0000313" key="3">
    <source>
        <dbReference type="EMBL" id="MFC5290067.1"/>
    </source>
</evidence>
<dbReference type="PANTHER" id="PTHR22754:SF32">
    <property type="entry name" value="DISCO-INTERACTING PROTEIN 2"/>
    <property type="match status" value="1"/>
</dbReference>